<evidence type="ECO:0000256" key="1">
    <source>
        <dbReference type="SAM" id="Phobius"/>
    </source>
</evidence>
<keyword evidence="1" id="KW-0812">Transmembrane</keyword>
<reference evidence="2" key="1">
    <citation type="submission" date="2021-05" db="EMBL/GenBank/DDBJ databases">
        <title>First report of NDM-5 and VEB-6 producing Proteus mirabilis isolated from blood of a sepsis patient in Kolkata, India.</title>
        <authorList>
            <person name="Halder G."/>
            <person name="Chaudhuri B."/>
            <person name="Dutta S."/>
        </authorList>
    </citation>
    <scope>NUCLEOTIDE SEQUENCE [LARGE SCALE GENOMIC DNA]</scope>
    <source>
        <strain evidence="2">7049</strain>
    </source>
</reference>
<organism evidence="2">
    <name type="scientific">Proteus mirabilis</name>
    <dbReference type="NCBI Taxonomy" id="584"/>
    <lineage>
        <taxon>Bacteria</taxon>
        <taxon>Pseudomonadati</taxon>
        <taxon>Pseudomonadota</taxon>
        <taxon>Gammaproteobacteria</taxon>
        <taxon>Enterobacterales</taxon>
        <taxon>Morganellaceae</taxon>
        <taxon>Proteus</taxon>
    </lineage>
</organism>
<dbReference type="EMBL" id="JADQCH020000002">
    <property type="protein sequence ID" value="MEY2345343.1"/>
    <property type="molecule type" value="Genomic_DNA"/>
</dbReference>
<protein>
    <submittedName>
        <fullName evidence="2">Uncharacterized protein</fullName>
    </submittedName>
</protein>
<keyword evidence="1" id="KW-1133">Transmembrane helix</keyword>
<sequence length="68" mass="6992">MLTTEVGTKRMAALGKIAGAVGVALATRDALEAFHIGNNKQGLSNVAIAIGSIMLIFVTGDGLYLQDC</sequence>
<feature type="transmembrane region" description="Helical" evidence="1">
    <location>
        <begin position="43"/>
        <end position="65"/>
    </location>
</feature>
<accession>A0ABD5LVF0</accession>
<evidence type="ECO:0000313" key="2">
    <source>
        <dbReference type="EMBL" id="MEY2345343.1"/>
    </source>
</evidence>
<dbReference type="AlphaFoldDB" id="A0ABD5LVF0"/>
<comment type="caution">
    <text evidence="2">The sequence shown here is derived from an EMBL/GenBank/DDBJ whole genome shotgun (WGS) entry which is preliminary data.</text>
</comment>
<name>A0ABD5LVF0_PROMI</name>
<proteinExistence type="predicted"/>
<keyword evidence="1" id="KW-0472">Membrane</keyword>
<gene>
    <name evidence="2" type="ORF">I3679_020885</name>
</gene>